<dbReference type="InterPro" id="IPR050178">
    <property type="entry name" value="AspA/AstE_fam"/>
</dbReference>
<dbReference type="Pfam" id="PF04952">
    <property type="entry name" value="AstE_AspA_hybrid"/>
    <property type="match status" value="1"/>
</dbReference>
<dbReference type="InterPro" id="IPR055438">
    <property type="entry name" value="AstE_AspA_cat"/>
</dbReference>
<name>V2UWC0_9GAMM</name>
<evidence type="ECO:0000256" key="4">
    <source>
        <dbReference type="ARBA" id="ARBA00022833"/>
    </source>
</evidence>
<comment type="catalytic activity">
    <reaction evidence="5">
        <text>N-succinyl-L-glutamate + H2O = L-glutamate + succinate</text>
        <dbReference type="Rhea" id="RHEA:15169"/>
        <dbReference type="ChEBI" id="CHEBI:15377"/>
        <dbReference type="ChEBI" id="CHEBI:29985"/>
        <dbReference type="ChEBI" id="CHEBI:30031"/>
        <dbReference type="ChEBI" id="CHEBI:58763"/>
        <dbReference type="EC" id="3.5.1.96"/>
    </reaction>
</comment>
<evidence type="ECO:0000256" key="1">
    <source>
        <dbReference type="ARBA" id="ARBA00022503"/>
    </source>
</evidence>
<dbReference type="PANTHER" id="PTHR15162">
    <property type="entry name" value="ASPARTOACYLASE"/>
    <property type="match status" value="1"/>
</dbReference>
<dbReference type="GO" id="GO:0016788">
    <property type="term" value="F:hydrolase activity, acting on ester bonds"/>
    <property type="evidence" value="ECO:0007669"/>
    <property type="project" value="UniProtKB-UniRule"/>
</dbReference>
<dbReference type="GO" id="GO:0009017">
    <property type="term" value="F:succinylglutamate desuccinylase activity"/>
    <property type="evidence" value="ECO:0007669"/>
    <property type="project" value="UniProtKB-UniRule"/>
</dbReference>
<dbReference type="InterPro" id="IPR007036">
    <property type="entry name" value="Aste_AspA_hybrid_dom"/>
</dbReference>
<dbReference type="InterPro" id="IPR016681">
    <property type="entry name" value="SuccinylGlu_desuccinylase"/>
</dbReference>
<feature type="binding site" evidence="5">
    <location>
        <position position="56"/>
    </location>
    <ligand>
        <name>Zn(2+)</name>
        <dbReference type="ChEBI" id="CHEBI:29105"/>
    </ligand>
</feature>
<keyword evidence="10" id="KW-1185">Reference proteome</keyword>
<dbReference type="GO" id="GO:0008270">
    <property type="term" value="F:zinc ion binding"/>
    <property type="evidence" value="ECO:0007669"/>
    <property type="project" value="UniProtKB-UniRule"/>
</dbReference>
<dbReference type="CDD" id="cd03855">
    <property type="entry name" value="M14_ASTE"/>
    <property type="match status" value="1"/>
</dbReference>
<dbReference type="HOGENOM" id="CLU_071608_0_0_6"/>
<comment type="pathway">
    <text evidence="5">Amino-acid degradation; L-arginine degradation via AST pathway; L-glutamate and succinate from L-arginine: step 5/5.</text>
</comment>
<keyword evidence="3 5" id="KW-0378">Hydrolase</keyword>
<feature type="active site" evidence="5">
    <location>
        <position position="211"/>
    </location>
</feature>
<dbReference type="GO" id="GO:0019544">
    <property type="term" value="P:L-arginine catabolic process to L-glutamate"/>
    <property type="evidence" value="ECO:0007669"/>
    <property type="project" value="UniProtKB-UniRule"/>
</dbReference>
<gene>
    <name evidence="5" type="primary">astE</name>
    <name evidence="9" type="ORF">P255_00058</name>
</gene>
<feature type="domain" description="Succinylglutamate desuccinylase/Aspartoacylase catalytic" evidence="8">
    <location>
        <begin position="44"/>
        <end position="234"/>
    </location>
</feature>
<evidence type="ECO:0000256" key="6">
    <source>
        <dbReference type="NCBIfam" id="TIGR03242"/>
    </source>
</evidence>
<dbReference type="OrthoDB" id="5290473at2"/>
<dbReference type="STRING" id="396323.VH98_05910"/>
<dbReference type="EMBL" id="AYEU01000001">
    <property type="protein sequence ID" value="ESK52955.1"/>
    <property type="molecule type" value="Genomic_DNA"/>
</dbReference>
<dbReference type="PANTHER" id="PTHR15162:SF7">
    <property type="entry name" value="SUCCINYLGLUTAMATE DESUCCINYLASE"/>
    <property type="match status" value="1"/>
</dbReference>
<dbReference type="SUPFAM" id="SSF53187">
    <property type="entry name" value="Zn-dependent exopeptidases"/>
    <property type="match status" value="1"/>
</dbReference>
<feature type="domain" description="AstE/AspA barrel-sandwich hybrid" evidence="7">
    <location>
        <begin position="250"/>
        <end position="323"/>
    </location>
</feature>
<evidence type="ECO:0000313" key="10">
    <source>
        <dbReference type="Proteomes" id="UP000018418"/>
    </source>
</evidence>
<dbReference type="PIRSF" id="PIRSF017020">
    <property type="entry name" value="AstE"/>
    <property type="match status" value="1"/>
</dbReference>
<evidence type="ECO:0000256" key="5">
    <source>
        <dbReference type="HAMAP-Rule" id="MF_00767"/>
    </source>
</evidence>
<dbReference type="Gene3D" id="3.40.630.10">
    <property type="entry name" value="Zn peptidases"/>
    <property type="match status" value="1"/>
</dbReference>
<dbReference type="UniPathway" id="UPA00185">
    <property type="reaction ID" value="UER00283"/>
</dbReference>
<comment type="function">
    <text evidence="5">Transforms N(2)-succinylglutamate into succinate and glutamate.</text>
</comment>
<dbReference type="Pfam" id="PF24827">
    <property type="entry name" value="AstE_AspA_cat"/>
    <property type="match status" value="1"/>
</dbReference>
<evidence type="ECO:0000256" key="3">
    <source>
        <dbReference type="ARBA" id="ARBA00022801"/>
    </source>
</evidence>
<dbReference type="NCBIfam" id="TIGR03242">
    <property type="entry name" value="arg_catab_astE"/>
    <property type="match status" value="1"/>
</dbReference>
<comment type="similarity">
    <text evidence="5">Belongs to the AspA/AstE family. Succinylglutamate desuccinylase subfamily.</text>
</comment>
<comment type="caution">
    <text evidence="9">The sequence shown here is derived from an EMBL/GenBank/DDBJ whole genome shotgun (WGS) entry which is preliminary data.</text>
</comment>
<dbReference type="RefSeq" id="WP_004898853.1">
    <property type="nucleotide sequence ID" value="NZ_BBTI01000003.1"/>
</dbReference>
<dbReference type="Proteomes" id="UP000018418">
    <property type="component" value="Unassembled WGS sequence"/>
</dbReference>
<reference evidence="9 10" key="1">
    <citation type="submission" date="2013-10" db="EMBL/GenBank/DDBJ databases">
        <title>The Genome Sequence of Acinetobacter brisouii CIP 110357.</title>
        <authorList>
            <consortium name="The Broad Institute Genomics Platform"/>
            <consortium name="The Broad Institute Genome Sequencing Center for Infectious Disease"/>
            <person name="Cerqueira G."/>
            <person name="Feldgarden M."/>
            <person name="Courvalin P."/>
            <person name="Grillot-Courvalin C."/>
            <person name="Clermont D."/>
            <person name="Rocha E."/>
            <person name="Yoon E.-J."/>
            <person name="Nemec A."/>
            <person name="Young S.K."/>
            <person name="Zeng Q."/>
            <person name="Gargeya S."/>
            <person name="Fitzgerald M."/>
            <person name="Abouelleil A."/>
            <person name="Alvarado L."/>
            <person name="Berlin A.M."/>
            <person name="Chapman S.B."/>
            <person name="Gainer-Dewar J."/>
            <person name="Goldberg J."/>
            <person name="Gnerre S."/>
            <person name="Griggs A."/>
            <person name="Gujja S."/>
            <person name="Hansen M."/>
            <person name="Howarth C."/>
            <person name="Imamovic A."/>
            <person name="Ireland A."/>
            <person name="Larimer J."/>
            <person name="McCowan C."/>
            <person name="Murphy C."/>
            <person name="Pearson M."/>
            <person name="Poon T.W."/>
            <person name="Priest M."/>
            <person name="Roberts A."/>
            <person name="Saif S."/>
            <person name="Shea T."/>
            <person name="Sykes S."/>
            <person name="Wortman J."/>
            <person name="Nusbaum C."/>
            <person name="Birren B."/>
        </authorList>
    </citation>
    <scope>NUCLEOTIDE SEQUENCE [LARGE SCALE GENOMIC DNA]</scope>
    <source>
        <strain evidence="9 10">CIP 110357</strain>
    </source>
</reference>
<dbReference type="NCBIfam" id="NF003706">
    <property type="entry name" value="PRK05324.1"/>
    <property type="match status" value="1"/>
</dbReference>
<sequence length="327" mass="36681">MQDFLAMTLSGQFPEPQQGQQHGFAWHWLAEGVLELTPVQDYHKVVVLSAGIHGNETAPIELLNQLCADLFAGKLVLQVRLLIIFGNPEAMRQGQRYLNADLNRMFMGGVSEFTESAETARAKGLEQLVQQFMQHSDPQAIRLHYDLHTAIRASRFPTFGLLPYKSEPFDPEFLSSLEAADLDALVHHQSLGRTFSQLTAETCQASSCTLELGKALPFGCNDLSQFQATDTMLRSVVANQPLPPRGKTSAMRQFQVQYSLLKQHDDFKLYLSDDAPNFTVFEQGELLCTQQQQETRVQHTQEWILFPNPNVQKGLRAGLMLTEDTGA</sequence>
<protein>
    <recommendedName>
        <fullName evidence="5 6">Succinylglutamate desuccinylase</fullName>
        <ecNumber evidence="5 6">3.5.1.96</ecNumber>
    </recommendedName>
</protein>
<dbReference type="PATRIC" id="fig|1341683.3.peg.57"/>
<feature type="binding site" evidence="5">
    <location>
        <position position="148"/>
    </location>
    <ligand>
        <name>Zn(2+)</name>
        <dbReference type="ChEBI" id="CHEBI:29105"/>
    </ligand>
</feature>
<keyword evidence="2 5" id="KW-0479">Metal-binding</keyword>
<dbReference type="HAMAP" id="MF_00767">
    <property type="entry name" value="Arg_catab_AstE"/>
    <property type="match status" value="1"/>
</dbReference>
<proteinExistence type="inferred from homology"/>
<dbReference type="GO" id="GO:0019545">
    <property type="term" value="P:L-arginine catabolic process to succinate"/>
    <property type="evidence" value="ECO:0007669"/>
    <property type="project" value="UniProtKB-UniRule"/>
</dbReference>
<comment type="cofactor">
    <cofactor evidence="5">
        <name>Zn(2+)</name>
        <dbReference type="ChEBI" id="CHEBI:29105"/>
    </cofactor>
    <text evidence="5">Binds 1 zinc ion per subunit.</text>
</comment>
<dbReference type="AlphaFoldDB" id="V2UWC0"/>
<evidence type="ECO:0000259" key="7">
    <source>
        <dbReference type="Pfam" id="PF04952"/>
    </source>
</evidence>
<keyword evidence="1 5" id="KW-0056">Arginine metabolism</keyword>
<keyword evidence="4 5" id="KW-0862">Zinc</keyword>
<feature type="binding site" evidence="5">
    <location>
        <position position="53"/>
    </location>
    <ligand>
        <name>Zn(2+)</name>
        <dbReference type="ChEBI" id="CHEBI:29105"/>
    </ligand>
</feature>
<organism evidence="9 10">
    <name type="scientific">Acinetobacter brisouii CIP 110357</name>
    <dbReference type="NCBI Taxonomy" id="1341683"/>
    <lineage>
        <taxon>Bacteria</taxon>
        <taxon>Pseudomonadati</taxon>
        <taxon>Pseudomonadota</taxon>
        <taxon>Gammaproteobacteria</taxon>
        <taxon>Moraxellales</taxon>
        <taxon>Moraxellaceae</taxon>
        <taxon>Acinetobacter</taxon>
    </lineage>
</organism>
<accession>V2UWC0</accession>
<evidence type="ECO:0000313" key="9">
    <source>
        <dbReference type="EMBL" id="ESK52955.1"/>
    </source>
</evidence>
<evidence type="ECO:0000259" key="8">
    <source>
        <dbReference type="Pfam" id="PF24827"/>
    </source>
</evidence>
<evidence type="ECO:0000256" key="2">
    <source>
        <dbReference type="ARBA" id="ARBA00022723"/>
    </source>
</evidence>
<dbReference type="EC" id="3.5.1.96" evidence="5 6"/>